<evidence type="ECO:0000313" key="6">
    <source>
        <dbReference type="Proteomes" id="UP000638462"/>
    </source>
</evidence>
<evidence type="ECO:0000256" key="1">
    <source>
        <dbReference type="SAM" id="Coils"/>
    </source>
</evidence>
<comment type="caution">
    <text evidence="4">The sequence shown here is derived from an EMBL/GenBank/DDBJ whole genome shotgun (WGS) entry which is preliminary data.</text>
</comment>
<dbReference type="InterPro" id="IPR023614">
    <property type="entry name" value="Porin_dom_sf"/>
</dbReference>
<dbReference type="EMBL" id="BMIT01000007">
    <property type="protein sequence ID" value="GGE96145.1"/>
    <property type="molecule type" value="Genomic_DNA"/>
</dbReference>
<gene>
    <name evidence="4" type="ORF">D4741_11280</name>
    <name evidence="3" type="ORF">GCM10008027_21480</name>
</gene>
<evidence type="ECO:0000313" key="3">
    <source>
        <dbReference type="EMBL" id="GGE96145.1"/>
    </source>
</evidence>
<reference evidence="4 5" key="2">
    <citation type="submission" date="2018-09" db="EMBL/GenBank/DDBJ databases">
        <title>Identification of marine bacteria producing industrial enzymes.</title>
        <authorList>
            <person name="Cheng T.H."/>
            <person name="Saidin J."/>
            <person name="Muhd D.D."/>
            <person name="Isa M.N.M."/>
            <person name="Bakar M.F.A."/>
            <person name="Ismail N."/>
        </authorList>
    </citation>
    <scope>NUCLEOTIDE SEQUENCE [LARGE SCALE GENOMIC DNA]</scope>
    <source>
        <strain evidence="4 5">MNAD 1.6</strain>
    </source>
</reference>
<evidence type="ECO:0008006" key="7">
    <source>
        <dbReference type="Google" id="ProtNLM"/>
    </source>
</evidence>
<evidence type="ECO:0000313" key="4">
    <source>
        <dbReference type="EMBL" id="RJF35551.1"/>
    </source>
</evidence>
<accession>A0A3A3EJ96</accession>
<feature type="chain" id="PRO_5017225090" description="Porin" evidence="2">
    <location>
        <begin position="22"/>
        <end position="467"/>
    </location>
</feature>
<reference evidence="3" key="4">
    <citation type="submission" date="2020-09" db="EMBL/GenBank/DDBJ databases">
        <authorList>
            <person name="Sun Q."/>
            <person name="Zhou Y."/>
        </authorList>
    </citation>
    <scope>NUCLEOTIDE SEQUENCE</scope>
    <source>
        <strain evidence="3">CGMCC 1.15394</strain>
    </source>
</reference>
<feature type="signal peptide" evidence="2">
    <location>
        <begin position="1"/>
        <end position="21"/>
    </location>
</feature>
<dbReference type="EMBL" id="QYSE01000002">
    <property type="protein sequence ID" value="RJF35551.1"/>
    <property type="molecule type" value="Genomic_DNA"/>
</dbReference>
<keyword evidence="6" id="KW-1185">Reference proteome</keyword>
<dbReference type="Gene3D" id="2.40.160.10">
    <property type="entry name" value="Porin"/>
    <property type="match status" value="1"/>
</dbReference>
<protein>
    <recommendedName>
        <fullName evidence="7">Porin</fullName>
    </recommendedName>
</protein>
<feature type="coiled-coil region" evidence="1">
    <location>
        <begin position="22"/>
        <end position="49"/>
    </location>
</feature>
<evidence type="ECO:0000313" key="5">
    <source>
        <dbReference type="Proteomes" id="UP000265938"/>
    </source>
</evidence>
<dbReference type="AlphaFoldDB" id="A0A3A3EJ96"/>
<dbReference type="Proteomes" id="UP000638462">
    <property type="component" value="Unassembled WGS sequence"/>
</dbReference>
<proteinExistence type="predicted"/>
<keyword evidence="2" id="KW-0732">Signal</keyword>
<reference evidence="6" key="3">
    <citation type="journal article" date="2019" name="Int. J. Syst. Evol. Microbiol.">
        <title>The Global Catalogue of Microorganisms (GCM) 10K type strain sequencing project: providing services to taxonomists for standard genome sequencing and annotation.</title>
        <authorList>
            <consortium name="The Broad Institute Genomics Platform"/>
            <consortium name="The Broad Institute Genome Sequencing Center for Infectious Disease"/>
            <person name="Wu L."/>
            <person name="Ma J."/>
        </authorList>
    </citation>
    <scope>NUCLEOTIDE SEQUENCE [LARGE SCALE GENOMIC DNA]</scope>
    <source>
        <strain evidence="6">CGMCC 1.15394</strain>
    </source>
</reference>
<keyword evidence="1" id="KW-0175">Coiled coil</keyword>
<name>A0A3A3EJ96_9GAMM</name>
<sequence length="467" mass="52315">MKKAVLSLAVSLALTPLYSVANDDMQAQLEKLQQQLLEQQKAIDYLKSQLEAKNTQQVAVQQKAPVVTEQAAPVATVASKKESKLTFKSYGTLLYKNDEVFANVQDTSPERRATTDLERVVTEFEYEIDDKWKVEFELEYEHGGTGTTLEYDGFEEFGEFESEVEAGGEVIVEKLQLEYEYNPNFTVKFGHIYVPVGLGTDLNKPDQYFTTTRHWGEATMIPQVWHETGVNLISRWSDFTLQTLVTTGLNSEYFRSTNWVAGGAQQRFEENTADDLALTLRLDYGNVKAGKGFGVSYYTANTSDNRRNQGKLDVDGNVSILGLHGAWTLDDLVFRGQYLYGELEDSVAITAANKTTPGLRPGSFAQLGSKAESAFVEAAYNMQGLFDLSSPLYVFTSFDYANPMLEVASGAAIHRYDIRELNFGLNYLPNKNLILKLQGGQRYYAQDDIDDTTHFSASLGYKFSTEL</sequence>
<evidence type="ECO:0000256" key="2">
    <source>
        <dbReference type="SAM" id="SignalP"/>
    </source>
</evidence>
<organism evidence="4 5">
    <name type="scientific">Pseudoalteromonas gelatinilytica</name>
    <dbReference type="NCBI Taxonomy" id="1703256"/>
    <lineage>
        <taxon>Bacteria</taxon>
        <taxon>Pseudomonadati</taxon>
        <taxon>Pseudomonadota</taxon>
        <taxon>Gammaproteobacteria</taxon>
        <taxon>Alteromonadales</taxon>
        <taxon>Pseudoalteromonadaceae</taxon>
        <taxon>Pseudoalteromonas</taxon>
    </lineage>
</organism>
<dbReference type="SUPFAM" id="SSF56935">
    <property type="entry name" value="Porins"/>
    <property type="match status" value="1"/>
</dbReference>
<reference evidence="3" key="1">
    <citation type="journal article" date="2014" name="Int. J. Syst. Evol. Microbiol.">
        <title>Complete genome of a new Firmicutes species belonging to the dominant human colonic microbiota ('Ruminococcus bicirculans') reveals two chromosomes and a selective capacity to utilize plant glucans.</title>
        <authorList>
            <consortium name="NISC Comparative Sequencing Program"/>
            <person name="Wegmann U."/>
            <person name="Louis P."/>
            <person name="Goesmann A."/>
            <person name="Henrissat B."/>
            <person name="Duncan S.H."/>
            <person name="Flint H.J."/>
        </authorList>
    </citation>
    <scope>NUCLEOTIDE SEQUENCE</scope>
    <source>
        <strain evidence="3">CGMCC 1.15394</strain>
    </source>
</reference>
<dbReference type="RefSeq" id="WP_063707711.1">
    <property type="nucleotide sequence ID" value="NZ_BMIT01000007.1"/>
</dbReference>
<dbReference type="Proteomes" id="UP000265938">
    <property type="component" value="Unassembled WGS sequence"/>
</dbReference>